<organism evidence="2 3">
    <name type="scientific">Thiohalocapsa marina</name>
    <dbReference type="NCBI Taxonomy" id="424902"/>
    <lineage>
        <taxon>Bacteria</taxon>
        <taxon>Pseudomonadati</taxon>
        <taxon>Pseudomonadota</taxon>
        <taxon>Gammaproteobacteria</taxon>
        <taxon>Chromatiales</taxon>
        <taxon>Chromatiaceae</taxon>
        <taxon>Thiohalocapsa</taxon>
    </lineage>
</organism>
<dbReference type="RefSeq" id="WP_150095009.1">
    <property type="nucleotide sequence ID" value="NZ_VWXX01000074.1"/>
</dbReference>
<dbReference type="InterPro" id="IPR025668">
    <property type="entry name" value="Tnp_DDE_dom"/>
</dbReference>
<dbReference type="OrthoDB" id="8482126at2"/>
<dbReference type="NCBIfam" id="NF033539">
    <property type="entry name" value="transpos_IS1380"/>
    <property type="match status" value="1"/>
</dbReference>
<dbReference type="EMBL" id="VWXX01000074">
    <property type="protein sequence ID" value="KAA6181425.1"/>
    <property type="molecule type" value="Genomic_DNA"/>
</dbReference>
<dbReference type="AlphaFoldDB" id="A0A5M8FFJ8"/>
<name>A0A5M8FFJ8_9GAMM</name>
<accession>A0A5M8FFJ8</accession>
<evidence type="ECO:0000313" key="3">
    <source>
        <dbReference type="Proteomes" id="UP000322981"/>
    </source>
</evidence>
<proteinExistence type="predicted"/>
<evidence type="ECO:0000259" key="1">
    <source>
        <dbReference type="Pfam" id="PF13701"/>
    </source>
</evidence>
<reference evidence="2 3" key="1">
    <citation type="submission" date="2019-09" db="EMBL/GenBank/DDBJ databases">
        <title>Whole-genome sequence of the purple sulfur bacterium Thiohalocapsa marina DSM 19078.</title>
        <authorList>
            <person name="Kyndt J.A."/>
            <person name="Meyer T.E."/>
        </authorList>
    </citation>
    <scope>NUCLEOTIDE SEQUENCE [LARGE SCALE GENOMIC DNA]</scope>
    <source>
        <strain evidence="2 3">DSM 19078</strain>
    </source>
</reference>
<dbReference type="InterPro" id="IPR047960">
    <property type="entry name" value="Transpos_IS1380"/>
</dbReference>
<feature type="domain" description="Transposase DDE" evidence="1">
    <location>
        <begin position="14"/>
        <end position="467"/>
    </location>
</feature>
<sequence length="473" mass="52723">MTECNGEQLEFHGLGRRAVVARFDGGAISTDGGALLLREVEARTGLLAAVAEQFTDHRDPELIEHTVGELVSQRILGLALGYADLNDHDRLRVDPLLAVAAGKDDPTGRDRRREQDRGKALAGSSTLNRLELTPADADSAARYKKIVADQAGLDRVLVEHFIQSHDTPPETLWLDLDATDDPLHGHQEGRFFHGYYGNYCYLPLYITCGEHVLCARLRRSNIDAAAGSVEALTRIVVQLRAAWPQVRLIIRADSGFCRDDIMAWCEAEGVDFVLGLAKNDRLKELSLHWRIEAQQAFLDTGEANRVFGEFQYRTRDSWSRARRVVVKAEHLAKGANPRYVVTSLSAEEADARPLYEDLYCARGDMENRIKEQQLELFADRTSTQTMRANQLRLTLSTVAYTLLVALRRLGLQNTELERATPGTIRMRLLKVGAQVRVSVRRVVVALSDAFPAQDVFIQAMRNLAAMPARAGPA</sequence>
<keyword evidence="3" id="KW-1185">Reference proteome</keyword>
<gene>
    <name evidence="2" type="ORF">F2Q65_19230</name>
</gene>
<protein>
    <submittedName>
        <fullName evidence="2">IS1380 family transposase</fullName>
    </submittedName>
</protein>
<dbReference type="Pfam" id="PF13701">
    <property type="entry name" value="DDE_Tnp_1_4"/>
    <property type="match status" value="1"/>
</dbReference>
<dbReference type="Proteomes" id="UP000322981">
    <property type="component" value="Unassembled WGS sequence"/>
</dbReference>
<comment type="caution">
    <text evidence="2">The sequence shown here is derived from an EMBL/GenBank/DDBJ whole genome shotgun (WGS) entry which is preliminary data.</text>
</comment>
<evidence type="ECO:0000313" key="2">
    <source>
        <dbReference type="EMBL" id="KAA6181425.1"/>
    </source>
</evidence>